<evidence type="ECO:0000256" key="7">
    <source>
        <dbReference type="ARBA" id="ARBA00022801"/>
    </source>
</evidence>
<dbReference type="GO" id="GO:0006094">
    <property type="term" value="P:gluconeogenesis"/>
    <property type="evidence" value="ECO:0007669"/>
    <property type="project" value="UniProtKB-KW"/>
</dbReference>
<keyword evidence="9 11" id="KW-1133">Transmembrane helix</keyword>
<keyword evidence="7" id="KW-0378">Hydrolase</keyword>
<keyword evidence="6 11" id="KW-0812">Transmembrane</keyword>
<comment type="subcellular location">
    <subcellularLocation>
        <location evidence="1">Endoplasmic reticulum membrane</location>
        <topology evidence="1">Multi-pass membrane protein</topology>
    </subcellularLocation>
</comment>
<dbReference type="EMBL" id="GDRN01076838">
    <property type="protein sequence ID" value="JAI62840.1"/>
    <property type="molecule type" value="Transcribed_RNA"/>
</dbReference>
<reference evidence="13" key="1">
    <citation type="submission" date="2015-09" db="EMBL/GenBank/DDBJ databases">
        <title>Scylla olivacea transcriptome.</title>
        <authorList>
            <person name="Ikhwanuddin M."/>
        </authorList>
    </citation>
    <scope>NUCLEOTIDE SEQUENCE</scope>
</reference>
<evidence type="ECO:0000256" key="3">
    <source>
        <dbReference type="ARBA" id="ARBA00009266"/>
    </source>
</evidence>
<evidence type="ECO:0000256" key="6">
    <source>
        <dbReference type="ARBA" id="ARBA00022692"/>
    </source>
</evidence>
<comment type="pathway">
    <text evidence="2">Carbohydrate biosynthesis; gluconeogenesis.</text>
</comment>
<evidence type="ECO:0000256" key="5">
    <source>
        <dbReference type="ARBA" id="ARBA00022432"/>
    </source>
</evidence>
<dbReference type="GO" id="GO:0051156">
    <property type="term" value="P:glucose 6-phosphate metabolic process"/>
    <property type="evidence" value="ECO:0007669"/>
    <property type="project" value="TreeGrafter"/>
</dbReference>
<proteinExistence type="inferred from homology"/>
<dbReference type="AlphaFoldDB" id="A0A0N7ZBX2"/>
<keyword evidence="5" id="KW-0312">Gluconeogenesis</keyword>
<evidence type="ECO:0000256" key="10">
    <source>
        <dbReference type="ARBA" id="ARBA00023136"/>
    </source>
</evidence>
<evidence type="ECO:0000256" key="4">
    <source>
        <dbReference type="ARBA" id="ARBA00012634"/>
    </source>
</evidence>
<keyword evidence="8" id="KW-0256">Endoplasmic reticulum</keyword>
<accession>A0A0N7ZBX2</accession>
<organism evidence="13">
    <name type="scientific">Scylla olivacea</name>
    <name type="common">Orange mud crab</name>
    <name type="synonym">Cancer olivacea</name>
    <dbReference type="NCBI Taxonomy" id="85551"/>
    <lineage>
        <taxon>Eukaryota</taxon>
        <taxon>Metazoa</taxon>
        <taxon>Ecdysozoa</taxon>
        <taxon>Arthropoda</taxon>
        <taxon>Crustacea</taxon>
        <taxon>Multicrustacea</taxon>
        <taxon>Malacostraca</taxon>
        <taxon>Eumalacostraca</taxon>
        <taxon>Eucarida</taxon>
        <taxon>Decapoda</taxon>
        <taxon>Pleocyemata</taxon>
        <taxon>Brachyura</taxon>
        <taxon>Eubrachyura</taxon>
        <taxon>Portunoidea</taxon>
        <taxon>Portunidae</taxon>
        <taxon>Portuninae</taxon>
        <taxon>Scylla</taxon>
    </lineage>
</organism>
<dbReference type="InterPro" id="IPR000326">
    <property type="entry name" value="PAP2/HPO"/>
</dbReference>
<evidence type="ECO:0000256" key="1">
    <source>
        <dbReference type="ARBA" id="ARBA00004477"/>
    </source>
</evidence>
<evidence type="ECO:0000313" key="13">
    <source>
        <dbReference type="EMBL" id="JAI62840.1"/>
    </source>
</evidence>
<evidence type="ECO:0000256" key="9">
    <source>
        <dbReference type="ARBA" id="ARBA00022989"/>
    </source>
</evidence>
<comment type="similarity">
    <text evidence="3">Belongs to the glucose-6-phosphatase family.</text>
</comment>
<dbReference type="Pfam" id="PF01569">
    <property type="entry name" value="PAP2"/>
    <property type="match status" value="1"/>
</dbReference>
<evidence type="ECO:0000256" key="11">
    <source>
        <dbReference type="SAM" id="Phobius"/>
    </source>
</evidence>
<evidence type="ECO:0000259" key="12">
    <source>
        <dbReference type="Pfam" id="PF01569"/>
    </source>
</evidence>
<dbReference type="EC" id="3.1.3.9" evidence="4"/>
<dbReference type="GO" id="GO:0004346">
    <property type="term" value="F:glucose-6-phosphatase activity"/>
    <property type="evidence" value="ECO:0007669"/>
    <property type="project" value="UniProtKB-EC"/>
</dbReference>
<name>A0A0N7ZBX2_SCYOL</name>
<dbReference type="SUPFAM" id="SSF48317">
    <property type="entry name" value="Acid phosphatase/Vanadium-dependent haloperoxidase"/>
    <property type="match status" value="1"/>
</dbReference>
<sequence length="146" mass="16601">MAASLVDTYHYWGAEFISNFQRLVPNRGRFFMQVSAVGDPGLAFTLYFPLLLSVHTGVGVRLMWTLLFCEWSNMILKWVLAGDRPFWWIHETTVYKGLPPPMYQFPITCETGSGNPSGHAKLNAAMFYVLVSAFISMVVQQSSRLR</sequence>
<keyword evidence="10 11" id="KW-0472">Membrane</keyword>
<evidence type="ECO:0000256" key="8">
    <source>
        <dbReference type="ARBA" id="ARBA00022824"/>
    </source>
</evidence>
<dbReference type="InterPro" id="IPR036938">
    <property type="entry name" value="PAP2/HPO_sf"/>
</dbReference>
<dbReference type="PANTHER" id="PTHR12591">
    <property type="entry name" value="GLUCOSE-6-PHOSPHATASE"/>
    <property type="match status" value="1"/>
</dbReference>
<evidence type="ECO:0000256" key="2">
    <source>
        <dbReference type="ARBA" id="ARBA00004742"/>
    </source>
</evidence>
<dbReference type="PANTHER" id="PTHR12591:SF0">
    <property type="entry name" value="FI19814P1"/>
    <property type="match status" value="1"/>
</dbReference>
<protein>
    <recommendedName>
        <fullName evidence="4">glucose-6-phosphatase</fullName>
        <ecNumber evidence="4">3.1.3.9</ecNumber>
    </recommendedName>
</protein>
<feature type="domain" description="Phosphatidic acid phosphatase type 2/haloperoxidase" evidence="12">
    <location>
        <begin position="60"/>
        <end position="137"/>
    </location>
</feature>
<feature type="transmembrane region" description="Helical" evidence="11">
    <location>
        <begin position="122"/>
        <end position="139"/>
    </location>
</feature>
<dbReference type="GO" id="GO:0005789">
    <property type="term" value="C:endoplasmic reticulum membrane"/>
    <property type="evidence" value="ECO:0007669"/>
    <property type="project" value="UniProtKB-SubCell"/>
</dbReference>